<comment type="caution">
    <text evidence="1">The sequence shown here is derived from an EMBL/GenBank/DDBJ whole genome shotgun (WGS) entry which is preliminary data.</text>
</comment>
<organism evidence="1 2">
    <name type="scientific">Plakobranchus ocellatus</name>
    <dbReference type="NCBI Taxonomy" id="259542"/>
    <lineage>
        <taxon>Eukaryota</taxon>
        <taxon>Metazoa</taxon>
        <taxon>Spiralia</taxon>
        <taxon>Lophotrochozoa</taxon>
        <taxon>Mollusca</taxon>
        <taxon>Gastropoda</taxon>
        <taxon>Heterobranchia</taxon>
        <taxon>Euthyneura</taxon>
        <taxon>Panpulmonata</taxon>
        <taxon>Sacoglossa</taxon>
        <taxon>Placobranchoidea</taxon>
        <taxon>Plakobranchidae</taxon>
        <taxon>Plakobranchus</taxon>
    </lineage>
</organism>
<proteinExistence type="predicted"/>
<dbReference type="EMBL" id="BLXT01006136">
    <property type="protein sequence ID" value="GFO29216.1"/>
    <property type="molecule type" value="Genomic_DNA"/>
</dbReference>
<accession>A0AAV4C1H2</accession>
<name>A0AAV4C1H2_9GAST</name>
<protein>
    <submittedName>
        <fullName evidence="1">Uncharacterized protein</fullName>
    </submittedName>
</protein>
<evidence type="ECO:0000313" key="1">
    <source>
        <dbReference type="EMBL" id="GFO29216.1"/>
    </source>
</evidence>
<evidence type="ECO:0000313" key="2">
    <source>
        <dbReference type="Proteomes" id="UP000735302"/>
    </source>
</evidence>
<keyword evidence="2" id="KW-1185">Reference proteome</keyword>
<dbReference type="AlphaFoldDB" id="A0AAV4C1H2"/>
<gene>
    <name evidence="1" type="ORF">PoB_005572100</name>
</gene>
<dbReference type="Proteomes" id="UP000735302">
    <property type="component" value="Unassembled WGS sequence"/>
</dbReference>
<sequence>MHGKKYLKKISTRRLSLLRQPHCKCEAPTSQDHVEGKKNLMCNDWENKMAQPSILCHTDITEGSRILLLFFMTAGKKELSIISFYPVHDFILQ</sequence>
<reference evidence="1 2" key="1">
    <citation type="journal article" date="2021" name="Elife">
        <title>Chloroplast acquisition without the gene transfer in kleptoplastic sea slugs, Plakobranchus ocellatus.</title>
        <authorList>
            <person name="Maeda T."/>
            <person name="Takahashi S."/>
            <person name="Yoshida T."/>
            <person name="Shimamura S."/>
            <person name="Takaki Y."/>
            <person name="Nagai Y."/>
            <person name="Toyoda A."/>
            <person name="Suzuki Y."/>
            <person name="Arimoto A."/>
            <person name="Ishii H."/>
            <person name="Satoh N."/>
            <person name="Nishiyama T."/>
            <person name="Hasebe M."/>
            <person name="Maruyama T."/>
            <person name="Minagawa J."/>
            <person name="Obokata J."/>
            <person name="Shigenobu S."/>
        </authorList>
    </citation>
    <scope>NUCLEOTIDE SEQUENCE [LARGE SCALE GENOMIC DNA]</scope>
</reference>